<comment type="caution">
    <text evidence="2">The sequence shown here is derived from an EMBL/GenBank/DDBJ whole genome shotgun (WGS) entry which is preliminary data.</text>
</comment>
<proteinExistence type="predicted"/>
<accession>A0AAN9FPL8</accession>
<evidence type="ECO:0000313" key="3">
    <source>
        <dbReference type="Proteomes" id="UP001372338"/>
    </source>
</evidence>
<name>A0AAN9FPL8_CROPI</name>
<feature type="transmembrane region" description="Helical" evidence="1">
    <location>
        <begin position="67"/>
        <end position="87"/>
    </location>
</feature>
<dbReference type="AlphaFoldDB" id="A0AAN9FPL8"/>
<evidence type="ECO:0000313" key="2">
    <source>
        <dbReference type="EMBL" id="KAK7276613.1"/>
    </source>
</evidence>
<keyword evidence="3" id="KW-1185">Reference proteome</keyword>
<reference evidence="2 3" key="1">
    <citation type="submission" date="2024-01" db="EMBL/GenBank/DDBJ databases">
        <title>The genomes of 5 underutilized Papilionoideae crops provide insights into root nodulation and disease resistanc.</title>
        <authorList>
            <person name="Yuan L."/>
        </authorList>
    </citation>
    <scope>NUCLEOTIDE SEQUENCE [LARGE SCALE GENOMIC DNA]</scope>
    <source>
        <strain evidence="2">ZHUSHIDOU_FW_LH</strain>
        <tissue evidence="2">Leaf</tissue>
    </source>
</reference>
<organism evidence="2 3">
    <name type="scientific">Crotalaria pallida</name>
    <name type="common">Smooth rattlebox</name>
    <name type="synonym">Crotalaria striata</name>
    <dbReference type="NCBI Taxonomy" id="3830"/>
    <lineage>
        <taxon>Eukaryota</taxon>
        <taxon>Viridiplantae</taxon>
        <taxon>Streptophyta</taxon>
        <taxon>Embryophyta</taxon>
        <taxon>Tracheophyta</taxon>
        <taxon>Spermatophyta</taxon>
        <taxon>Magnoliopsida</taxon>
        <taxon>eudicotyledons</taxon>
        <taxon>Gunneridae</taxon>
        <taxon>Pentapetalae</taxon>
        <taxon>rosids</taxon>
        <taxon>fabids</taxon>
        <taxon>Fabales</taxon>
        <taxon>Fabaceae</taxon>
        <taxon>Papilionoideae</taxon>
        <taxon>50 kb inversion clade</taxon>
        <taxon>genistoids sensu lato</taxon>
        <taxon>core genistoids</taxon>
        <taxon>Crotalarieae</taxon>
        <taxon>Crotalaria</taxon>
    </lineage>
</organism>
<keyword evidence="1" id="KW-0472">Membrane</keyword>
<dbReference type="Proteomes" id="UP001372338">
    <property type="component" value="Unassembled WGS sequence"/>
</dbReference>
<sequence>MATTKHHMHRTASFIILQDQPLIELNYTIKIKSLITVPSSYSDILISLSYHRIEVYLLSLPLFLFSYLYYSVCPFFTLLFIYCVYFYPSLT</sequence>
<protein>
    <submittedName>
        <fullName evidence="2">Uncharacterized protein</fullName>
    </submittedName>
</protein>
<dbReference type="EMBL" id="JAYWIO010000003">
    <property type="protein sequence ID" value="KAK7276613.1"/>
    <property type="molecule type" value="Genomic_DNA"/>
</dbReference>
<gene>
    <name evidence="2" type="ORF">RIF29_17756</name>
</gene>
<keyword evidence="1" id="KW-0812">Transmembrane</keyword>
<keyword evidence="1" id="KW-1133">Transmembrane helix</keyword>
<evidence type="ECO:0000256" key="1">
    <source>
        <dbReference type="SAM" id="Phobius"/>
    </source>
</evidence>